<dbReference type="EMBL" id="FQZE01000010">
    <property type="protein sequence ID" value="SHJ06115.1"/>
    <property type="molecule type" value="Genomic_DNA"/>
</dbReference>
<dbReference type="Gene3D" id="3.30.450.20">
    <property type="entry name" value="PAS domain"/>
    <property type="match status" value="1"/>
</dbReference>
<sequence>MRLEFERIDEANGLLNQLIEHHPQAIFLTDHDFKVKYFNNAFQKLTKSDKGDILEHEFCEIMGCTQRGNKLDANDSFCKHCQMRDLLSGSNLSELVLIRDFYIHNKIVTKHLHIDAHRVVMNGHKYRLVVIDDRTHKH</sequence>
<proteinExistence type="predicted"/>
<dbReference type="OrthoDB" id="1120073at2"/>
<feature type="domain" description="PAS" evidence="1">
    <location>
        <begin position="15"/>
        <end position="63"/>
    </location>
</feature>
<evidence type="ECO:0000313" key="2">
    <source>
        <dbReference type="EMBL" id="SHJ06115.1"/>
    </source>
</evidence>
<gene>
    <name evidence="2" type="ORF">SAMN05444280_11068</name>
</gene>
<organism evidence="2 3">
    <name type="scientific">Tangfeifania diversioriginum</name>
    <dbReference type="NCBI Taxonomy" id="1168035"/>
    <lineage>
        <taxon>Bacteria</taxon>
        <taxon>Pseudomonadati</taxon>
        <taxon>Bacteroidota</taxon>
        <taxon>Bacteroidia</taxon>
        <taxon>Marinilabiliales</taxon>
        <taxon>Prolixibacteraceae</taxon>
        <taxon>Tangfeifania</taxon>
    </lineage>
</organism>
<evidence type="ECO:0000313" key="3">
    <source>
        <dbReference type="Proteomes" id="UP000184050"/>
    </source>
</evidence>
<reference evidence="2 3" key="1">
    <citation type="submission" date="2016-11" db="EMBL/GenBank/DDBJ databases">
        <authorList>
            <person name="Jaros S."/>
            <person name="Januszkiewicz K."/>
            <person name="Wedrychowicz H."/>
        </authorList>
    </citation>
    <scope>NUCLEOTIDE SEQUENCE [LARGE SCALE GENOMIC DNA]</scope>
    <source>
        <strain evidence="2 3">DSM 27063</strain>
    </source>
</reference>
<keyword evidence="3" id="KW-1185">Reference proteome</keyword>
<dbReference type="InterPro" id="IPR000014">
    <property type="entry name" value="PAS"/>
</dbReference>
<evidence type="ECO:0000259" key="1">
    <source>
        <dbReference type="Pfam" id="PF13188"/>
    </source>
</evidence>
<dbReference type="Proteomes" id="UP000184050">
    <property type="component" value="Unassembled WGS sequence"/>
</dbReference>
<dbReference type="Pfam" id="PF13188">
    <property type="entry name" value="PAS_8"/>
    <property type="match status" value="1"/>
</dbReference>
<name>A0A1M6G7Y1_9BACT</name>
<dbReference type="InterPro" id="IPR035965">
    <property type="entry name" value="PAS-like_dom_sf"/>
</dbReference>
<dbReference type="AlphaFoldDB" id="A0A1M6G7Y1"/>
<dbReference type="RefSeq" id="WP_073168299.1">
    <property type="nucleotide sequence ID" value="NZ_FQZE01000010.1"/>
</dbReference>
<accession>A0A1M6G7Y1</accession>
<protein>
    <submittedName>
        <fullName evidence="2">PAS domain-containing protein</fullName>
    </submittedName>
</protein>
<dbReference type="SUPFAM" id="SSF55785">
    <property type="entry name" value="PYP-like sensor domain (PAS domain)"/>
    <property type="match status" value="1"/>
</dbReference>